<sequence>MQQVEPLTETKPPRIVWSQTEERLAIHIITSSATRCHFYPRHLILTSIVSPCTKYILQFYNDIDHQPLKLCTKHDQWQMIFLLKEQKTHWPRLFKEEENESLIDIVYDRDYQSDLEEEEEATADDDELIDFDKVLSSHGNKTGLEM</sequence>
<dbReference type="InterPro" id="IPR008978">
    <property type="entry name" value="HSP20-like_chaperone"/>
</dbReference>
<keyword evidence="2" id="KW-1185">Reference proteome</keyword>
<organism evidence="1 2">
    <name type="scientific">Absidia repens</name>
    <dbReference type="NCBI Taxonomy" id="90262"/>
    <lineage>
        <taxon>Eukaryota</taxon>
        <taxon>Fungi</taxon>
        <taxon>Fungi incertae sedis</taxon>
        <taxon>Mucoromycota</taxon>
        <taxon>Mucoromycotina</taxon>
        <taxon>Mucoromycetes</taxon>
        <taxon>Mucorales</taxon>
        <taxon>Cunninghamellaceae</taxon>
        <taxon>Absidia</taxon>
    </lineage>
</organism>
<proteinExistence type="predicted"/>
<dbReference type="SUPFAM" id="SSF49764">
    <property type="entry name" value="HSP20-like chaperones"/>
    <property type="match status" value="1"/>
</dbReference>
<dbReference type="EMBL" id="MCGE01000004">
    <property type="protein sequence ID" value="ORZ22237.1"/>
    <property type="molecule type" value="Genomic_DNA"/>
</dbReference>
<accession>A0A1X2ITY2</accession>
<evidence type="ECO:0000313" key="2">
    <source>
        <dbReference type="Proteomes" id="UP000193560"/>
    </source>
</evidence>
<evidence type="ECO:0008006" key="3">
    <source>
        <dbReference type="Google" id="ProtNLM"/>
    </source>
</evidence>
<dbReference type="Gene3D" id="2.60.40.790">
    <property type="match status" value="1"/>
</dbReference>
<name>A0A1X2ITY2_9FUNG</name>
<protein>
    <recommendedName>
        <fullName evidence="3">HSP20-like chaperone</fullName>
    </recommendedName>
</protein>
<dbReference type="OrthoDB" id="10388628at2759"/>
<dbReference type="AlphaFoldDB" id="A0A1X2ITY2"/>
<dbReference type="Proteomes" id="UP000193560">
    <property type="component" value="Unassembled WGS sequence"/>
</dbReference>
<gene>
    <name evidence="1" type="ORF">BCR42DRAFT_405767</name>
</gene>
<comment type="caution">
    <text evidence="1">The sequence shown here is derived from an EMBL/GenBank/DDBJ whole genome shotgun (WGS) entry which is preliminary data.</text>
</comment>
<reference evidence="1 2" key="1">
    <citation type="submission" date="2016-07" db="EMBL/GenBank/DDBJ databases">
        <title>Pervasive Adenine N6-methylation of Active Genes in Fungi.</title>
        <authorList>
            <consortium name="DOE Joint Genome Institute"/>
            <person name="Mondo S.J."/>
            <person name="Dannebaum R.O."/>
            <person name="Kuo R.C."/>
            <person name="Labutti K."/>
            <person name="Haridas S."/>
            <person name="Kuo A."/>
            <person name="Salamov A."/>
            <person name="Ahrendt S.R."/>
            <person name="Lipzen A."/>
            <person name="Sullivan W."/>
            <person name="Andreopoulos W.B."/>
            <person name="Clum A."/>
            <person name="Lindquist E."/>
            <person name="Daum C."/>
            <person name="Ramamoorthy G.K."/>
            <person name="Gryganskyi A."/>
            <person name="Culley D."/>
            <person name="Magnuson J.K."/>
            <person name="James T.Y."/>
            <person name="O'Malley M.A."/>
            <person name="Stajich J.E."/>
            <person name="Spatafora J.W."/>
            <person name="Visel A."/>
            <person name="Grigoriev I.V."/>
        </authorList>
    </citation>
    <scope>NUCLEOTIDE SEQUENCE [LARGE SCALE GENOMIC DNA]</scope>
    <source>
        <strain evidence="1 2">NRRL 1336</strain>
    </source>
</reference>
<evidence type="ECO:0000313" key="1">
    <source>
        <dbReference type="EMBL" id="ORZ22237.1"/>
    </source>
</evidence>